<sequence>MSDYAGPATITTPDGTTINVALDIRDHTGLPVPSWSGHATDLPQDGARRLADADILTFTLPDGRSGQGYITELHLEAETASARIRGAGGKLFTGSAGQSIEDQVDAITKAAGKDYYSLPELYMAAVADALDRAGVSVASHWANPDDPRNGAIELAVPAPYEERHVAWSETDGWGYIPTTDTTKGGDRFEVLPVDLLALPEDVVAAAMARLTRDKEPRPAAAWTPPDDYTTAPFSQEEYCLELERGLAAYATHPANQP</sequence>
<dbReference type="EMBL" id="RJKE01000001">
    <property type="protein sequence ID" value="ROO82560.1"/>
    <property type="molecule type" value="Genomic_DNA"/>
</dbReference>
<feature type="domain" description="DUF6292" evidence="1">
    <location>
        <begin position="122"/>
        <end position="206"/>
    </location>
</feature>
<organism evidence="2 3">
    <name type="scientific">Actinocorallia herbida</name>
    <dbReference type="NCBI Taxonomy" id="58109"/>
    <lineage>
        <taxon>Bacteria</taxon>
        <taxon>Bacillati</taxon>
        <taxon>Actinomycetota</taxon>
        <taxon>Actinomycetes</taxon>
        <taxon>Streptosporangiales</taxon>
        <taxon>Thermomonosporaceae</taxon>
        <taxon>Actinocorallia</taxon>
    </lineage>
</organism>
<accession>A0A3N1CMM7</accession>
<evidence type="ECO:0000313" key="3">
    <source>
        <dbReference type="Proteomes" id="UP000272400"/>
    </source>
</evidence>
<comment type="caution">
    <text evidence="2">The sequence shown here is derived from an EMBL/GenBank/DDBJ whole genome shotgun (WGS) entry which is preliminary data.</text>
</comment>
<dbReference type="Pfam" id="PF19809">
    <property type="entry name" value="DUF6292"/>
    <property type="match status" value="1"/>
</dbReference>
<evidence type="ECO:0000313" key="2">
    <source>
        <dbReference type="EMBL" id="ROO82560.1"/>
    </source>
</evidence>
<dbReference type="RefSeq" id="WP_123661572.1">
    <property type="nucleotide sequence ID" value="NZ_RJKE01000001.1"/>
</dbReference>
<reference evidence="2 3" key="1">
    <citation type="submission" date="2018-11" db="EMBL/GenBank/DDBJ databases">
        <title>Sequencing the genomes of 1000 actinobacteria strains.</title>
        <authorList>
            <person name="Klenk H.-P."/>
        </authorList>
    </citation>
    <scope>NUCLEOTIDE SEQUENCE [LARGE SCALE GENOMIC DNA]</scope>
    <source>
        <strain evidence="2 3">DSM 44254</strain>
    </source>
</reference>
<keyword evidence="3" id="KW-1185">Reference proteome</keyword>
<dbReference type="AlphaFoldDB" id="A0A3N1CMM7"/>
<proteinExistence type="predicted"/>
<dbReference type="InterPro" id="IPR046259">
    <property type="entry name" value="DUF6292"/>
</dbReference>
<gene>
    <name evidence="2" type="ORF">EDD29_0040</name>
</gene>
<dbReference type="OrthoDB" id="4316808at2"/>
<dbReference type="Proteomes" id="UP000272400">
    <property type="component" value="Unassembled WGS sequence"/>
</dbReference>
<evidence type="ECO:0000259" key="1">
    <source>
        <dbReference type="Pfam" id="PF19809"/>
    </source>
</evidence>
<protein>
    <recommendedName>
        <fullName evidence="1">DUF6292 domain-containing protein</fullName>
    </recommendedName>
</protein>
<name>A0A3N1CMM7_9ACTN</name>